<evidence type="ECO:0008006" key="5">
    <source>
        <dbReference type="Google" id="ProtNLM"/>
    </source>
</evidence>
<dbReference type="AlphaFoldDB" id="A0A2S7BYL5"/>
<proteinExistence type="predicted"/>
<dbReference type="SUPFAM" id="SSF51430">
    <property type="entry name" value="NAD(P)-linked oxidoreductase"/>
    <property type="match status" value="1"/>
</dbReference>
<dbReference type="Gene3D" id="3.20.20.100">
    <property type="entry name" value="NADP-dependent oxidoreductase domain"/>
    <property type="match status" value="1"/>
</dbReference>
<gene>
    <name evidence="2" type="ORF">NYR99_11620</name>
    <name evidence="1" type="ORF">XdyCFBP7245_18255</name>
</gene>
<dbReference type="EMBL" id="MDEE01000035">
    <property type="protein sequence ID" value="PPU54401.1"/>
    <property type="molecule type" value="Genomic_DNA"/>
</dbReference>
<accession>A0A2S7BYL5</accession>
<dbReference type="InterPro" id="IPR036812">
    <property type="entry name" value="NAD(P)_OxRdtase_dom_sf"/>
</dbReference>
<dbReference type="Proteomes" id="UP000238908">
    <property type="component" value="Unassembled WGS sequence"/>
</dbReference>
<evidence type="ECO:0000313" key="3">
    <source>
        <dbReference type="Proteomes" id="UP000238908"/>
    </source>
</evidence>
<protein>
    <recommendedName>
        <fullName evidence="5">NADP-dependent oxidoreductase domain-containing protein</fullName>
    </recommendedName>
</protein>
<dbReference type="Proteomes" id="UP001304534">
    <property type="component" value="Chromosome"/>
</dbReference>
<evidence type="ECO:0000313" key="4">
    <source>
        <dbReference type="Proteomes" id="UP001304534"/>
    </source>
</evidence>
<name>A0A2S7BYL5_9XANT</name>
<evidence type="ECO:0000313" key="2">
    <source>
        <dbReference type="EMBL" id="WOB24481.1"/>
    </source>
</evidence>
<dbReference type="GeneID" id="95584532"/>
<dbReference type="RefSeq" id="WP_104616924.1">
    <property type="nucleotide sequence ID" value="NZ_CP103837.1"/>
</dbReference>
<reference evidence="1 3" key="1">
    <citation type="submission" date="2016-08" db="EMBL/GenBank/DDBJ databases">
        <authorList>
            <person name="Seilhamer J.J."/>
        </authorList>
    </citation>
    <scope>NUCLEOTIDE SEQUENCE [LARGE SCALE GENOMIC DNA]</scope>
    <source>
        <strain evidence="1 3">CFBP7245</strain>
    </source>
</reference>
<dbReference type="EMBL" id="CP103840">
    <property type="protein sequence ID" value="WOB24481.1"/>
    <property type="molecule type" value="Genomic_DNA"/>
</dbReference>
<organism evidence="1 3">
    <name type="scientific">Xanthomonas dyei</name>
    <dbReference type="NCBI Taxonomy" id="743699"/>
    <lineage>
        <taxon>Bacteria</taxon>
        <taxon>Pseudomonadati</taxon>
        <taxon>Pseudomonadota</taxon>
        <taxon>Gammaproteobacteria</taxon>
        <taxon>Lysobacterales</taxon>
        <taxon>Lysobacteraceae</taxon>
        <taxon>Xanthomonas</taxon>
    </lineage>
</organism>
<keyword evidence="4" id="KW-1185">Reference proteome</keyword>
<sequence length="79" mass="8570">MANSPSAQTTQARDSSGQSYIICKRKLGKLKVSELGFGCMRNSPGHCGPGMGRAISIRVIRDAYDRGIRFFDTAGVYDP</sequence>
<evidence type="ECO:0000313" key="1">
    <source>
        <dbReference type="EMBL" id="PPU54401.1"/>
    </source>
</evidence>
<reference evidence="2 4" key="2">
    <citation type="submission" date="2022-08" db="EMBL/GenBank/DDBJ databases">
        <title>Whole genome sequencing-based tracing of a 2022 introduction and outbreak of Xanthomonas hortorum pv. pelargonii.</title>
        <authorList>
            <person name="Iruegas-Bocardo F."/>
            <person name="Weisberg A.K."/>
            <person name="Riutta E.R."/>
            <person name="Kilday K."/>
            <person name="Bonkowski J.C."/>
            <person name="Creswell T."/>
            <person name="Daughtrey M.L."/>
            <person name="Rane K."/>
            <person name="Grunwald N.J."/>
            <person name="Chang J.H."/>
            <person name="Putnam M.L."/>
        </authorList>
    </citation>
    <scope>NUCLEOTIDE SEQUENCE [LARGE SCALE GENOMIC DNA]</scope>
    <source>
        <strain evidence="2 4">22-325</strain>
    </source>
</reference>